<dbReference type="Pfam" id="PF07679">
    <property type="entry name" value="I-set"/>
    <property type="match status" value="1"/>
</dbReference>
<proteinExistence type="predicted"/>
<name>A0A3P6S5Y3_9BILA</name>
<dbReference type="InterPro" id="IPR013783">
    <property type="entry name" value="Ig-like_fold"/>
</dbReference>
<dbReference type="OrthoDB" id="9446970at2759"/>
<protein>
    <recommendedName>
        <fullName evidence="1">Immunoglobulin I-set domain-containing protein</fullName>
    </recommendedName>
</protein>
<dbReference type="InterPro" id="IPR036179">
    <property type="entry name" value="Ig-like_dom_sf"/>
</dbReference>
<keyword evidence="3" id="KW-1185">Reference proteome</keyword>
<sequence length="63" mass="7005">MPVSPDFTAFFDGEIARLTISRMSEQKSGLFKCTAKNDYGEVDCSAMVTFEHSGSSFFPKFLP</sequence>
<dbReference type="AlphaFoldDB" id="A0A3P6S5Y3"/>
<dbReference type="EMBL" id="UYRT01028297">
    <property type="protein sequence ID" value="VDK67519.1"/>
    <property type="molecule type" value="Genomic_DNA"/>
</dbReference>
<feature type="domain" description="Immunoglobulin I-set" evidence="1">
    <location>
        <begin position="6"/>
        <end position="49"/>
    </location>
</feature>
<evidence type="ECO:0000313" key="2">
    <source>
        <dbReference type="EMBL" id="VDK67519.1"/>
    </source>
</evidence>
<dbReference type="Gene3D" id="2.60.40.10">
    <property type="entry name" value="Immunoglobulins"/>
    <property type="match status" value="1"/>
</dbReference>
<organism evidence="2 3">
    <name type="scientific">Gongylonema pulchrum</name>
    <dbReference type="NCBI Taxonomy" id="637853"/>
    <lineage>
        <taxon>Eukaryota</taxon>
        <taxon>Metazoa</taxon>
        <taxon>Ecdysozoa</taxon>
        <taxon>Nematoda</taxon>
        <taxon>Chromadorea</taxon>
        <taxon>Rhabditida</taxon>
        <taxon>Spirurina</taxon>
        <taxon>Spiruromorpha</taxon>
        <taxon>Spiruroidea</taxon>
        <taxon>Gongylonematidae</taxon>
        <taxon>Gongylonema</taxon>
    </lineage>
</organism>
<dbReference type="InterPro" id="IPR013098">
    <property type="entry name" value="Ig_I-set"/>
</dbReference>
<dbReference type="SUPFAM" id="SSF48726">
    <property type="entry name" value="Immunoglobulin"/>
    <property type="match status" value="1"/>
</dbReference>
<evidence type="ECO:0000313" key="3">
    <source>
        <dbReference type="Proteomes" id="UP000271098"/>
    </source>
</evidence>
<reference evidence="2 3" key="1">
    <citation type="submission" date="2018-11" db="EMBL/GenBank/DDBJ databases">
        <authorList>
            <consortium name="Pathogen Informatics"/>
        </authorList>
    </citation>
    <scope>NUCLEOTIDE SEQUENCE [LARGE SCALE GENOMIC DNA]</scope>
</reference>
<gene>
    <name evidence="2" type="ORF">GPUH_LOCUS9040</name>
</gene>
<dbReference type="Proteomes" id="UP000271098">
    <property type="component" value="Unassembled WGS sequence"/>
</dbReference>
<evidence type="ECO:0000259" key="1">
    <source>
        <dbReference type="Pfam" id="PF07679"/>
    </source>
</evidence>
<accession>A0A3P6S5Y3</accession>